<dbReference type="Proteomes" id="UP001501468">
    <property type="component" value="Unassembled WGS sequence"/>
</dbReference>
<dbReference type="EMBL" id="BAABDC010000018">
    <property type="protein sequence ID" value="GAA3723148.1"/>
    <property type="molecule type" value="Genomic_DNA"/>
</dbReference>
<feature type="transmembrane region" description="Helical" evidence="1">
    <location>
        <begin position="104"/>
        <end position="126"/>
    </location>
</feature>
<name>A0ABP7ER13_9MICO</name>
<keyword evidence="1" id="KW-0472">Membrane</keyword>
<comment type="caution">
    <text evidence="2">The sequence shown here is derived from an EMBL/GenBank/DDBJ whole genome shotgun (WGS) entry which is preliminary data.</text>
</comment>
<keyword evidence="1" id="KW-1133">Transmembrane helix</keyword>
<evidence type="ECO:0000313" key="3">
    <source>
        <dbReference type="Proteomes" id="UP001501468"/>
    </source>
</evidence>
<feature type="transmembrane region" description="Helical" evidence="1">
    <location>
        <begin position="70"/>
        <end position="92"/>
    </location>
</feature>
<feature type="transmembrane region" description="Helical" evidence="1">
    <location>
        <begin position="44"/>
        <end position="64"/>
    </location>
</feature>
<evidence type="ECO:0000313" key="2">
    <source>
        <dbReference type="EMBL" id="GAA3723148.1"/>
    </source>
</evidence>
<reference evidence="3" key="1">
    <citation type="journal article" date="2019" name="Int. J. Syst. Evol. Microbiol.">
        <title>The Global Catalogue of Microorganisms (GCM) 10K type strain sequencing project: providing services to taxonomists for standard genome sequencing and annotation.</title>
        <authorList>
            <consortium name="The Broad Institute Genomics Platform"/>
            <consortium name="The Broad Institute Genome Sequencing Center for Infectious Disease"/>
            <person name="Wu L."/>
            <person name="Ma J."/>
        </authorList>
    </citation>
    <scope>NUCLEOTIDE SEQUENCE [LARGE SCALE GENOMIC DNA]</scope>
    <source>
        <strain evidence="3">JCM 17125</strain>
    </source>
</reference>
<keyword evidence="3" id="KW-1185">Reference proteome</keyword>
<feature type="transmembrane region" description="Helical" evidence="1">
    <location>
        <begin position="6"/>
        <end position="24"/>
    </location>
</feature>
<accession>A0ABP7ER13</accession>
<protein>
    <submittedName>
        <fullName evidence="2">Uncharacterized protein</fullName>
    </submittedName>
</protein>
<dbReference type="RefSeq" id="WP_344952278.1">
    <property type="nucleotide sequence ID" value="NZ_BAABDC010000018.1"/>
</dbReference>
<evidence type="ECO:0000256" key="1">
    <source>
        <dbReference type="SAM" id="Phobius"/>
    </source>
</evidence>
<proteinExistence type="predicted"/>
<sequence length="129" mass="13527">MTFNASFFEVSAQIIPVLFLALVLEDKLRPGKRDGARDRVTHSWVLALLVAGEIITLSVVAGGLRPSGNVGQLVGVCMLFPAFLIALPAIAMQIKKKASARERLGHATAGLAVIVTILGVVAALALQNA</sequence>
<keyword evidence="1" id="KW-0812">Transmembrane</keyword>
<gene>
    <name evidence="2" type="ORF">GCM10022399_44430</name>
</gene>
<organism evidence="2 3">
    <name type="scientific">Terrabacter ginsenosidimutans</name>
    <dbReference type="NCBI Taxonomy" id="490575"/>
    <lineage>
        <taxon>Bacteria</taxon>
        <taxon>Bacillati</taxon>
        <taxon>Actinomycetota</taxon>
        <taxon>Actinomycetes</taxon>
        <taxon>Micrococcales</taxon>
        <taxon>Intrasporangiaceae</taxon>
        <taxon>Terrabacter</taxon>
    </lineage>
</organism>